<reference evidence="2 3" key="1">
    <citation type="submission" date="2020-12" db="EMBL/GenBank/DDBJ databases">
        <title>Whole genome sequences of gut porcine anaerobes.</title>
        <authorList>
            <person name="Kubasova T."/>
            <person name="Jahodarova E."/>
            <person name="Rychlik I."/>
        </authorList>
    </citation>
    <scope>NUCLEOTIDE SEQUENCE [LARGE SCALE GENOMIC DNA]</scope>
    <source>
        <strain evidence="2 3">An867</strain>
    </source>
</reference>
<keyword evidence="3" id="KW-1185">Reference proteome</keyword>
<name>A0ABS9CLV9_9FIRM</name>
<dbReference type="InterPro" id="IPR036514">
    <property type="entry name" value="SGNH_hydro_sf"/>
</dbReference>
<gene>
    <name evidence="2" type="ORF">JQM67_05845</name>
</gene>
<dbReference type="GO" id="GO:0016787">
    <property type="term" value="F:hydrolase activity"/>
    <property type="evidence" value="ECO:0007669"/>
    <property type="project" value="UniProtKB-KW"/>
</dbReference>
<evidence type="ECO:0000313" key="2">
    <source>
        <dbReference type="EMBL" id="MCF2652119.1"/>
    </source>
</evidence>
<dbReference type="SUPFAM" id="SSF52266">
    <property type="entry name" value="SGNH hydrolase"/>
    <property type="match status" value="1"/>
</dbReference>
<evidence type="ECO:0000313" key="3">
    <source>
        <dbReference type="Proteomes" id="UP001299220"/>
    </source>
</evidence>
<proteinExistence type="predicted"/>
<dbReference type="CDD" id="cd00229">
    <property type="entry name" value="SGNH_hydrolase"/>
    <property type="match status" value="1"/>
</dbReference>
<keyword evidence="2" id="KW-0378">Hydrolase</keyword>
<dbReference type="Proteomes" id="UP001299220">
    <property type="component" value="Unassembled WGS sequence"/>
</dbReference>
<sequence length="681" mass="72576">MNHEINLTGYTASCNAADNMLCLGTAGSYGLEKLHVTADAAWDGLTITATFTNSGSTTVAVTDGAVDVPPEATRMPTRDRVRYGQIAFKGADADGSIRLISTPVYYKVQASSATDGENTIDPTPDQYAQFVAEVTAEADRAEAAANRAESAGGTVTPEQIAEAVNSYLDENPVQPTAIDATLTQSGQAADAAAVGDRLSALSEEKVTMPVDAGGTAQNGISGQILQSNGDGTTQWVDKPTGGSSSGITDINIKKWFGKKIVVDGSSITAGGSGNTLPTWHSFLKDMFALDTVYNHSLSGSGWFIGGTTTTMNRVADYEDDADAVILMGDYNGIYNYTRGLGTIDDEPSLDGMCYARLKYLAETLINKYPLCPIIWVIEPPRADAGETAGSMVPMNPGSDYNKYSAVIEEVAEYYGFTHCNLMKNTIFRPWIQANFDATTSDGTHPWNNIQRTMAQVIAETMKRTPLIYNESYVVPPDYSGGGDDSGGGTTDVTLTKITASANSEYTLFESDTSDTVKSCIRVIATYSDLSEKAVTDYTVTGEMVAGTQTFTVTYGGLTTTVSLTVTAGYRTVTITGTDYIDEELLGKYFDGNGLPNNTRDGMFVSQYIAVTPSTTITFSGIKLHGLTNHDVAFYDASYGFISTFNITSVASGKTTTVPENAAYFRFADDTSSTNTITYVPG</sequence>
<protein>
    <submittedName>
        <fullName evidence="2">SGNH/GDSL hydrolase family protein</fullName>
    </submittedName>
</protein>
<dbReference type="EMBL" id="JAFBIT010000001">
    <property type="protein sequence ID" value="MCF2652119.1"/>
    <property type="molecule type" value="Genomic_DNA"/>
</dbReference>
<feature type="compositionally biased region" description="Polar residues" evidence="1">
    <location>
        <begin position="215"/>
        <end position="242"/>
    </location>
</feature>
<comment type="caution">
    <text evidence="2">The sequence shown here is derived from an EMBL/GenBank/DDBJ whole genome shotgun (WGS) entry which is preliminary data.</text>
</comment>
<feature type="region of interest" description="Disordered" evidence="1">
    <location>
        <begin position="211"/>
        <end position="242"/>
    </location>
</feature>
<dbReference type="RefSeq" id="WP_235323139.1">
    <property type="nucleotide sequence ID" value="NZ_JAFBIT010000001.1"/>
</dbReference>
<accession>A0ABS9CLV9</accession>
<organism evidence="2 3">
    <name type="scientific">Anaeromassilibacillus senegalensis</name>
    <dbReference type="NCBI Taxonomy" id="1673717"/>
    <lineage>
        <taxon>Bacteria</taxon>
        <taxon>Bacillati</taxon>
        <taxon>Bacillota</taxon>
        <taxon>Clostridia</taxon>
        <taxon>Eubacteriales</taxon>
        <taxon>Acutalibacteraceae</taxon>
        <taxon>Anaeromassilibacillus</taxon>
    </lineage>
</organism>
<dbReference type="Gene3D" id="3.40.50.1110">
    <property type="entry name" value="SGNH hydrolase"/>
    <property type="match status" value="1"/>
</dbReference>
<evidence type="ECO:0000256" key="1">
    <source>
        <dbReference type="SAM" id="MobiDB-lite"/>
    </source>
</evidence>